<evidence type="ECO:0000313" key="2">
    <source>
        <dbReference type="EMBL" id="KAF0686278.1"/>
    </source>
</evidence>
<proteinExistence type="predicted"/>
<feature type="region of interest" description="Disordered" evidence="1">
    <location>
        <begin position="146"/>
        <end position="175"/>
    </location>
</feature>
<evidence type="ECO:0000313" key="3">
    <source>
        <dbReference type="EMBL" id="VFT98552.1"/>
    </source>
</evidence>
<organism evidence="3 4">
    <name type="scientific">Aphanomyces stellatus</name>
    <dbReference type="NCBI Taxonomy" id="120398"/>
    <lineage>
        <taxon>Eukaryota</taxon>
        <taxon>Sar</taxon>
        <taxon>Stramenopiles</taxon>
        <taxon>Oomycota</taxon>
        <taxon>Saprolegniomycetes</taxon>
        <taxon>Saprolegniales</taxon>
        <taxon>Verrucalvaceae</taxon>
        <taxon>Aphanomyces</taxon>
    </lineage>
</organism>
<feature type="compositionally biased region" description="Basic residues" evidence="1">
    <location>
        <begin position="152"/>
        <end position="165"/>
    </location>
</feature>
<reference evidence="3 4" key="1">
    <citation type="submission" date="2019-03" db="EMBL/GenBank/DDBJ databases">
        <authorList>
            <person name="Gaulin E."/>
            <person name="Dumas B."/>
        </authorList>
    </citation>
    <scope>NUCLEOTIDE SEQUENCE [LARGE SCALE GENOMIC DNA]</scope>
    <source>
        <strain evidence="3">CBS 568.67</strain>
    </source>
</reference>
<feature type="region of interest" description="Disordered" evidence="1">
    <location>
        <begin position="67"/>
        <end position="130"/>
    </location>
</feature>
<accession>A0A485LIQ9</accession>
<dbReference type="EMBL" id="VJMH01007011">
    <property type="protein sequence ID" value="KAF0686278.1"/>
    <property type="molecule type" value="Genomic_DNA"/>
</dbReference>
<gene>
    <name evidence="3" type="primary">Aste57867_21884</name>
    <name evidence="2" type="ORF">As57867_021815</name>
    <name evidence="3" type="ORF">ASTE57867_21884</name>
</gene>
<evidence type="ECO:0000313" key="4">
    <source>
        <dbReference type="Proteomes" id="UP000332933"/>
    </source>
</evidence>
<reference evidence="2" key="2">
    <citation type="submission" date="2019-06" db="EMBL/GenBank/DDBJ databases">
        <title>Genomics analysis of Aphanomyces spp. identifies a new class of oomycete effector associated with host adaptation.</title>
        <authorList>
            <person name="Gaulin E."/>
        </authorList>
    </citation>
    <scope>NUCLEOTIDE SEQUENCE</scope>
    <source>
        <strain evidence="2">CBS 578.67</strain>
    </source>
</reference>
<dbReference type="Proteomes" id="UP000332933">
    <property type="component" value="Unassembled WGS sequence"/>
</dbReference>
<name>A0A485LIQ9_9STRA</name>
<keyword evidence="4" id="KW-1185">Reference proteome</keyword>
<dbReference type="EMBL" id="CAADRA010007037">
    <property type="protein sequence ID" value="VFT98552.1"/>
    <property type="molecule type" value="Genomic_DNA"/>
</dbReference>
<protein>
    <submittedName>
        <fullName evidence="3">Aste57867_21884 protein</fullName>
    </submittedName>
</protein>
<feature type="compositionally biased region" description="Basic and acidic residues" evidence="1">
    <location>
        <begin position="97"/>
        <end position="109"/>
    </location>
</feature>
<sequence>MSSDEDEITYDIHADGNSKLTKSLQNARALSDSTQAADRPTVDGAFTQATLQASNTTRRHTIVSSYLDQNNSDDDDEDGFASILQFEPPKPPAAVEQMDKPLEQVDDPQRGQGNSRPRHSSVDLSQGFPRSQSAAASILCGIASTSTVHGPSQHRLRRVQAKRTPQKATSESFEAAFDRPSHWLRAAPTQSMPQRARPAKRPLAAVILARNSPQPQSTPLRKSMADVLREATIGSSERPRVRHLHVNPTRMKTLKMQAQGQQRLK</sequence>
<dbReference type="AlphaFoldDB" id="A0A485LIQ9"/>
<dbReference type="OrthoDB" id="76326at2759"/>
<evidence type="ECO:0000256" key="1">
    <source>
        <dbReference type="SAM" id="MobiDB-lite"/>
    </source>
</evidence>